<feature type="region of interest" description="Disordered" evidence="1">
    <location>
        <begin position="176"/>
        <end position="199"/>
    </location>
</feature>
<dbReference type="PANTHER" id="PTHR33096">
    <property type="entry name" value="CXC2 DOMAIN-CONTAINING PROTEIN"/>
    <property type="match status" value="1"/>
</dbReference>
<comment type="caution">
    <text evidence="2">The sequence shown here is derived from an EMBL/GenBank/DDBJ whole genome shotgun (WGS) entry which is preliminary data.</text>
</comment>
<evidence type="ECO:0000313" key="2">
    <source>
        <dbReference type="EMBL" id="PLW29832.1"/>
    </source>
</evidence>
<reference evidence="2 3" key="1">
    <citation type="submission" date="2017-11" db="EMBL/GenBank/DDBJ databases">
        <title>De novo assembly and phasing of dikaryotic genomes from two isolates of Puccinia coronata f. sp. avenae, the causal agent of oat crown rust.</title>
        <authorList>
            <person name="Miller M.E."/>
            <person name="Zhang Y."/>
            <person name="Omidvar V."/>
            <person name="Sperschneider J."/>
            <person name="Schwessinger B."/>
            <person name="Raley C."/>
            <person name="Palmer J.M."/>
            <person name="Garnica D."/>
            <person name="Upadhyaya N."/>
            <person name="Rathjen J."/>
            <person name="Taylor J.M."/>
            <person name="Park R.F."/>
            <person name="Dodds P.N."/>
            <person name="Hirsch C.D."/>
            <person name="Kianian S.F."/>
            <person name="Figueroa M."/>
        </authorList>
    </citation>
    <scope>NUCLEOTIDE SEQUENCE [LARGE SCALE GENOMIC DNA]</scope>
    <source>
        <strain evidence="2">12NC29</strain>
    </source>
</reference>
<dbReference type="AlphaFoldDB" id="A0A2N5TWH6"/>
<name>A0A2N5TWH6_9BASI</name>
<gene>
    <name evidence="2" type="ORF">PCANC_20121</name>
</gene>
<sequence>MKAMRDRTPAIKKLLDKFNKHLAKYLEKFPDQTLRISLAYPLRYEEFSKMPLDHDFWNNGLYFQLTASWAVEPNVRTGTNCVLILSRLQEEYQLIAQELARAVGWGVSHYRRFSDSIAYLSQRITRLESENDNNVEDVEMDHIDQLNLGRIKSEKAKAKIPTTGEVEAALQEVVLGDTHNDGEDANEDWMTDNNNREDV</sequence>
<dbReference type="Proteomes" id="UP000235388">
    <property type="component" value="Unassembled WGS sequence"/>
</dbReference>
<evidence type="ECO:0000313" key="3">
    <source>
        <dbReference type="Proteomes" id="UP000235388"/>
    </source>
</evidence>
<protein>
    <submittedName>
        <fullName evidence="2">Uncharacterized protein</fullName>
    </submittedName>
</protein>
<dbReference type="OrthoDB" id="2514281at2759"/>
<dbReference type="PANTHER" id="PTHR33096:SF1">
    <property type="entry name" value="CXC1-LIKE CYSTEINE CLUSTER ASSOCIATED WITH KDZ TRANSPOSASES DOMAIN-CONTAINING PROTEIN"/>
    <property type="match status" value="1"/>
</dbReference>
<accession>A0A2N5TWH6</accession>
<keyword evidence="3" id="KW-1185">Reference proteome</keyword>
<proteinExistence type="predicted"/>
<organism evidence="2 3">
    <name type="scientific">Puccinia coronata f. sp. avenae</name>
    <dbReference type="NCBI Taxonomy" id="200324"/>
    <lineage>
        <taxon>Eukaryota</taxon>
        <taxon>Fungi</taxon>
        <taxon>Dikarya</taxon>
        <taxon>Basidiomycota</taxon>
        <taxon>Pucciniomycotina</taxon>
        <taxon>Pucciniomycetes</taxon>
        <taxon>Pucciniales</taxon>
        <taxon>Pucciniaceae</taxon>
        <taxon>Puccinia</taxon>
    </lineage>
</organism>
<dbReference type="EMBL" id="PGCJ01000397">
    <property type="protein sequence ID" value="PLW29832.1"/>
    <property type="molecule type" value="Genomic_DNA"/>
</dbReference>
<dbReference type="STRING" id="200324.A0A2N5TWH6"/>
<evidence type="ECO:0000256" key="1">
    <source>
        <dbReference type="SAM" id="MobiDB-lite"/>
    </source>
</evidence>